<evidence type="ECO:0000256" key="1">
    <source>
        <dbReference type="SAM" id="MobiDB-lite"/>
    </source>
</evidence>
<accession>A0AAP0B900</accession>
<dbReference type="GO" id="GO:0030686">
    <property type="term" value="C:90S preribosome"/>
    <property type="evidence" value="ECO:0007669"/>
    <property type="project" value="TreeGrafter"/>
</dbReference>
<evidence type="ECO:0000313" key="2">
    <source>
        <dbReference type="EMBL" id="KAK8933593.1"/>
    </source>
</evidence>
<dbReference type="EMBL" id="JBBWWQ010000013">
    <property type="protein sequence ID" value="KAK8933593.1"/>
    <property type="molecule type" value="Genomic_DNA"/>
</dbReference>
<organism evidence="2 3">
    <name type="scientific">Platanthera zijinensis</name>
    <dbReference type="NCBI Taxonomy" id="2320716"/>
    <lineage>
        <taxon>Eukaryota</taxon>
        <taxon>Viridiplantae</taxon>
        <taxon>Streptophyta</taxon>
        <taxon>Embryophyta</taxon>
        <taxon>Tracheophyta</taxon>
        <taxon>Spermatophyta</taxon>
        <taxon>Magnoliopsida</taxon>
        <taxon>Liliopsida</taxon>
        <taxon>Asparagales</taxon>
        <taxon>Orchidaceae</taxon>
        <taxon>Orchidoideae</taxon>
        <taxon>Orchideae</taxon>
        <taxon>Orchidinae</taxon>
        <taxon>Platanthera</taxon>
    </lineage>
</organism>
<feature type="region of interest" description="Disordered" evidence="1">
    <location>
        <begin position="1"/>
        <end position="58"/>
    </location>
</feature>
<dbReference type="PANTHER" id="PTHR24030:SF0">
    <property type="entry name" value="PROTEIN CMSS1"/>
    <property type="match status" value="1"/>
</dbReference>
<gene>
    <name evidence="2" type="ORF">KSP39_PZI015952</name>
</gene>
<proteinExistence type="predicted"/>
<evidence type="ECO:0008006" key="4">
    <source>
        <dbReference type="Google" id="ProtNLM"/>
    </source>
</evidence>
<protein>
    <recommendedName>
        <fullName evidence="4">Protein CMSS1</fullName>
    </recommendedName>
</protein>
<dbReference type="AlphaFoldDB" id="A0AAP0B900"/>
<comment type="caution">
    <text evidence="2">The sequence shown here is derived from an EMBL/GenBank/DDBJ whole genome shotgun (WGS) entry which is preliminary data.</text>
</comment>
<dbReference type="Proteomes" id="UP001418222">
    <property type="component" value="Unassembled WGS sequence"/>
</dbReference>
<dbReference type="Pfam" id="PF14617">
    <property type="entry name" value="CMS1"/>
    <property type="match status" value="1"/>
</dbReference>
<keyword evidence="3" id="KW-1185">Reference proteome</keyword>
<reference evidence="2 3" key="1">
    <citation type="journal article" date="2022" name="Nat. Plants">
        <title>Genomes of leafy and leafless Platanthera orchids illuminate the evolution of mycoheterotrophy.</title>
        <authorList>
            <person name="Li M.H."/>
            <person name="Liu K.W."/>
            <person name="Li Z."/>
            <person name="Lu H.C."/>
            <person name="Ye Q.L."/>
            <person name="Zhang D."/>
            <person name="Wang J.Y."/>
            <person name="Li Y.F."/>
            <person name="Zhong Z.M."/>
            <person name="Liu X."/>
            <person name="Yu X."/>
            <person name="Liu D.K."/>
            <person name="Tu X.D."/>
            <person name="Liu B."/>
            <person name="Hao Y."/>
            <person name="Liao X.Y."/>
            <person name="Jiang Y.T."/>
            <person name="Sun W.H."/>
            <person name="Chen J."/>
            <person name="Chen Y.Q."/>
            <person name="Ai Y."/>
            <person name="Zhai J.W."/>
            <person name="Wu S.S."/>
            <person name="Zhou Z."/>
            <person name="Hsiao Y.Y."/>
            <person name="Wu W.L."/>
            <person name="Chen Y.Y."/>
            <person name="Lin Y.F."/>
            <person name="Hsu J.L."/>
            <person name="Li C.Y."/>
            <person name="Wang Z.W."/>
            <person name="Zhao X."/>
            <person name="Zhong W.Y."/>
            <person name="Ma X.K."/>
            <person name="Ma L."/>
            <person name="Huang J."/>
            <person name="Chen G.Z."/>
            <person name="Huang M.Z."/>
            <person name="Huang L."/>
            <person name="Peng D.H."/>
            <person name="Luo Y.B."/>
            <person name="Zou S.Q."/>
            <person name="Chen S.P."/>
            <person name="Lan S."/>
            <person name="Tsai W.C."/>
            <person name="Van de Peer Y."/>
            <person name="Liu Z.J."/>
        </authorList>
    </citation>
    <scope>NUCLEOTIDE SEQUENCE [LARGE SCALE GENOMIC DNA]</scope>
    <source>
        <strain evidence="2">Lor287</strain>
    </source>
</reference>
<evidence type="ECO:0000313" key="3">
    <source>
        <dbReference type="Proteomes" id="UP001418222"/>
    </source>
</evidence>
<sequence length="318" mass="35601">MIPKNLEGFGAEERSSKLDAGMTADTSRFLKRKKPEGRRYAISKSSSNKKLDGRNPNFVPLGNNKLIDDIMEKGKEEKKKKKITKKAVEDSKVVETVLLSSFPAAQQLRFFLDRLQSANKLSSLELEGYTDTSLMELSMGMNQDVDNLSKHIKDAFGPSWREVLCDGKLSEVAIEPGSPALLIISVSALKSLELLRGLRVFTKECRPAKLFAKHMKVVEQVELLKSRVNIASGTPSRIKKLVDMDTLLLSRLAVVVLDMRCDAKGYSLLTLPQVSAEFWDLYRAHFNERVIQGSTRICFYGATKFRNPKSAEIQDAAL</sequence>
<dbReference type="InterPro" id="IPR032704">
    <property type="entry name" value="Cms1"/>
</dbReference>
<dbReference type="GO" id="GO:0005634">
    <property type="term" value="C:nucleus"/>
    <property type="evidence" value="ECO:0007669"/>
    <property type="project" value="TreeGrafter"/>
</dbReference>
<dbReference type="PANTHER" id="PTHR24030">
    <property type="entry name" value="PROTEIN CMSS1"/>
    <property type="match status" value="1"/>
</dbReference>
<name>A0AAP0B900_9ASPA</name>